<dbReference type="CDD" id="cd01948">
    <property type="entry name" value="EAL"/>
    <property type="match status" value="1"/>
</dbReference>
<dbReference type="PANTHER" id="PTHR33121">
    <property type="entry name" value="CYCLIC DI-GMP PHOSPHODIESTERASE PDEF"/>
    <property type="match status" value="1"/>
</dbReference>
<dbReference type="EMBL" id="JACHWY010000003">
    <property type="protein sequence ID" value="MBB3048543.1"/>
    <property type="molecule type" value="Genomic_DNA"/>
</dbReference>
<dbReference type="SUPFAM" id="SSF55073">
    <property type="entry name" value="Nucleotide cyclase"/>
    <property type="match status" value="1"/>
</dbReference>
<dbReference type="SMART" id="SM00052">
    <property type="entry name" value="EAL"/>
    <property type="match status" value="1"/>
</dbReference>
<gene>
    <name evidence="3" type="ORF">FHR99_002817</name>
</gene>
<dbReference type="Pfam" id="PF00990">
    <property type="entry name" value="GGDEF"/>
    <property type="match status" value="1"/>
</dbReference>
<accession>A0A7W4Z6Q8</accession>
<reference evidence="3 4" key="1">
    <citation type="submission" date="2020-08" db="EMBL/GenBank/DDBJ databases">
        <title>Genomic Encyclopedia of Type Strains, Phase III (KMG-III): the genomes of soil and plant-associated and newly described type strains.</title>
        <authorList>
            <person name="Whitman W."/>
        </authorList>
    </citation>
    <scope>NUCLEOTIDE SEQUENCE [LARGE SCALE GENOMIC DNA]</scope>
    <source>
        <strain evidence="3 4">CECT 8654</strain>
    </source>
</reference>
<dbReference type="InterPro" id="IPR043128">
    <property type="entry name" value="Rev_trsase/Diguanyl_cyclase"/>
</dbReference>
<dbReference type="InterPro" id="IPR050706">
    <property type="entry name" value="Cyclic-di-GMP_PDE-like"/>
</dbReference>
<dbReference type="AlphaFoldDB" id="A0A7W4Z6Q8"/>
<evidence type="ECO:0000259" key="1">
    <source>
        <dbReference type="PROSITE" id="PS50883"/>
    </source>
</evidence>
<name>A0A7W4Z6Q8_9GAMM</name>
<proteinExistence type="predicted"/>
<dbReference type="InterPro" id="IPR001633">
    <property type="entry name" value="EAL_dom"/>
</dbReference>
<dbReference type="Gene3D" id="3.30.70.270">
    <property type="match status" value="1"/>
</dbReference>
<dbReference type="Proteomes" id="UP000537130">
    <property type="component" value="Unassembled WGS sequence"/>
</dbReference>
<dbReference type="RefSeq" id="WP_183411324.1">
    <property type="nucleotide sequence ID" value="NZ_JACHWY010000003.1"/>
</dbReference>
<feature type="domain" description="GGDEF" evidence="2">
    <location>
        <begin position="286"/>
        <end position="420"/>
    </location>
</feature>
<comment type="caution">
    <text evidence="3">The sequence shown here is derived from an EMBL/GenBank/DDBJ whole genome shotgun (WGS) entry which is preliminary data.</text>
</comment>
<organism evidence="3 4">
    <name type="scientific">Litorivivens lipolytica</name>
    <dbReference type="NCBI Taxonomy" id="1524264"/>
    <lineage>
        <taxon>Bacteria</taxon>
        <taxon>Pseudomonadati</taxon>
        <taxon>Pseudomonadota</taxon>
        <taxon>Gammaproteobacteria</taxon>
        <taxon>Litorivivens</taxon>
    </lineage>
</organism>
<protein>
    <submittedName>
        <fullName evidence="3">PAS domain S-box-containing protein</fullName>
    </submittedName>
</protein>
<dbReference type="InterPro" id="IPR000160">
    <property type="entry name" value="GGDEF_dom"/>
</dbReference>
<dbReference type="SUPFAM" id="SSF55785">
    <property type="entry name" value="PYP-like sensor domain (PAS domain)"/>
    <property type="match status" value="1"/>
</dbReference>
<evidence type="ECO:0000313" key="3">
    <source>
        <dbReference type="EMBL" id="MBB3048543.1"/>
    </source>
</evidence>
<dbReference type="InterPro" id="IPR035919">
    <property type="entry name" value="EAL_sf"/>
</dbReference>
<dbReference type="Pfam" id="PF00563">
    <property type="entry name" value="EAL"/>
    <property type="match status" value="1"/>
</dbReference>
<dbReference type="PROSITE" id="PS50883">
    <property type="entry name" value="EAL"/>
    <property type="match status" value="1"/>
</dbReference>
<dbReference type="Gene3D" id="3.20.20.450">
    <property type="entry name" value="EAL domain"/>
    <property type="match status" value="1"/>
</dbReference>
<sequence>MNSNTLTALLFGIDANRAAALTSAFHKLGYICRHTSVDEMGRMGSAIRDDKPDLVLFDEQGSAIELSHCLDAIASQQLDLPVIVLSDSESLMPDHQVADVLPPDRIERISRSCLREFWALYTRRNLKATEQELKAAETRSEQILSQSEEAIAYVSDGMIISSNRLFAEFCGFADPDDLDFQPIVDLIAEQDQDRLKVALRSISDGESSRVSVTVCRQDGEEAETGMKLAPSVVDGEQCVQITLRDEAGETSGSSVGAIDHTTGFASAMRFVQQLEDVTAHGLGGGGDGAFMLVSLDRYLELRNEVGIGGCGQIAADIAELLMSHFPKASYGRIDGDLFGIILNNISADDALKQAKKICKEAAGRVVTVDKLSINYTLSIGILPITKTKLAAAVDLLDNLVSVCEQIREETGDNGMGNGAALYVRARQQLDQKNDPMTLFEDARADNRLQLLFQPVVSLADEDRHYYEVTLSLKDQEADEISGEQLLRALESQGKSTELDRWIIVEATKQLTRSKQGGKPVSLIINLTCNVFRDRNLPSWLGVALKAAQLSPATLVLQFETTATTRMLKPAIAFSEQMRKLGAAVALKSDSAGGDDLQVIRQLNPLLTKLGASPKDSETLKEAITNLQEVGSKTVIQGVDSAATLATLWQLKPDYVQGSYVQAPSTELDYDFGDE</sequence>
<dbReference type="SMART" id="SM00267">
    <property type="entry name" value="GGDEF"/>
    <property type="match status" value="1"/>
</dbReference>
<feature type="domain" description="EAL" evidence="1">
    <location>
        <begin position="432"/>
        <end position="674"/>
    </location>
</feature>
<dbReference type="PROSITE" id="PS50887">
    <property type="entry name" value="GGDEF"/>
    <property type="match status" value="1"/>
</dbReference>
<dbReference type="PANTHER" id="PTHR33121:SF23">
    <property type="entry name" value="CYCLIC DI-GMP PHOSPHODIESTERASE PDEB"/>
    <property type="match status" value="1"/>
</dbReference>
<evidence type="ECO:0000259" key="2">
    <source>
        <dbReference type="PROSITE" id="PS50887"/>
    </source>
</evidence>
<dbReference type="GO" id="GO:0071111">
    <property type="term" value="F:cyclic-guanylate-specific phosphodiesterase activity"/>
    <property type="evidence" value="ECO:0007669"/>
    <property type="project" value="InterPro"/>
</dbReference>
<dbReference type="InterPro" id="IPR029787">
    <property type="entry name" value="Nucleotide_cyclase"/>
</dbReference>
<dbReference type="SUPFAM" id="SSF141868">
    <property type="entry name" value="EAL domain-like"/>
    <property type="match status" value="1"/>
</dbReference>
<evidence type="ECO:0000313" key="4">
    <source>
        <dbReference type="Proteomes" id="UP000537130"/>
    </source>
</evidence>
<dbReference type="InterPro" id="IPR035965">
    <property type="entry name" value="PAS-like_dom_sf"/>
</dbReference>
<keyword evidence="4" id="KW-1185">Reference proteome</keyword>
<dbReference type="Gene3D" id="3.30.450.20">
    <property type="entry name" value="PAS domain"/>
    <property type="match status" value="1"/>
</dbReference>